<comment type="similarity">
    <text evidence="2 9">Belongs to the GSP F family.</text>
</comment>
<evidence type="ECO:0000256" key="1">
    <source>
        <dbReference type="ARBA" id="ARBA00004429"/>
    </source>
</evidence>
<dbReference type="PRINTS" id="PR00812">
    <property type="entry name" value="BCTERIALGSPF"/>
</dbReference>
<dbReference type="PANTHER" id="PTHR30012">
    <property type="entry name" value="GENERAL SECRETION PATHWAY PROTEIN"/>
    <property type="match status" value="1"/>
</dbReference>
<organism evidence="14 15">
    <name type="scientific">Endozoicomonas lisbonensis</name>
    <dbReference type="NCBI Taxonomy" id="3120522"/>
    <lineage>
        <taxon>Bacteria</taxon>
        <taxon>Pseudomonadati</taxon>
        <taxon>Pseudomonadota</taxon>
        <taxon>Gammaproteobacteria</taxon>
        <taxon>Oceanospirillales</taxon>
        <taxon>Endozoicomonadaceae</taxon>
        <taxon>Endozoicomonas</taxon>
    </lineage>
</organism>
<comment type="caution">
    <text evidence="14">The sequence shown here is derived from an EMBL/GenBank/DDBJ whole genome shotgun (WGS) entry which is preliminary data.</text>
</comment>
<keyword evidence="15" id="KW-1185">Reference proteome</keyword>
<feature type="transmembrane region" description="Helical" evidence="12">
    <location>
        <begin position="174"/>
        <end position="194"/>
    </location>
</feature>
<evidence type="ECO:0000256" key="3">
    <source>
        <dbReference type="ARBA" id="ARBA00022448"/>
    </source>
</evidence>
<feature type="coiled-coil region" evidence="10">
    <location>
        <begin position="147"/>
        <end position="174"/>
    </location>
</feature>
<keyword evidence="10" id="KW-0175">Coiled coil</keyword>
<feature type="domain" description="Type II secretion system protein GspF" evidence="13">
    <location>
        <begin position="72"/>
        <end position="195"/>
    </location>
</feature>
<keyword evidence="5" id="KW-0997">Cell inner membrane</keyword>
<evidence type="ECO:0000313" key="14">
    <source>
        <dbReference type="EMBL" id="MET4756032.1"/>
    </source>
</evidence>
<gene>
    <name evidence="14" type="ORF">V5J35_001224</name>
</gene>
<keyword evidence="8 12" id="KW-0472">Membrane</keyword>
<evidence type="ECO:0000256" key="6">
    <source>
        <dbReference type="ARBA" id="ARBA00022692"/>
    </source>
</evidence>
<keyword evidence="7 12" id="KW-1133">Transmembrane helix</keyword>
<dbReference type="Pfam" id="PF00482">
    <property type="entry name" value="T2SSF"/>
    <property type="match status" value="2"/>
</dbReference>
<feature type="transmembrane region" description="Helical" evidence="12">
    <location>
        <begin position="225"/>
        <end position="244"/>
    </location>
</feature>
<dbReference type="EMBL" id="JBEWTB010000002">
    <property type="protein sequence ID" value="MET4756032.1"/>
    <property type="molecule type" value="Genomic_DNA"/>
</dbReference>
<comment type="subcellular location">
    <subcellularLocation>
        <location evidence="1 9">Cell inner membrane</location>
        <topology evidence="1 9">Multi-pass membrane protein</topology>
    </subcellularLocation>
</comment>
<dbReference type="PROSITE" id="PS00874">
    <property type="entry name" value="T2SP_F"/>
    <property type="match status" value="1"/>
</dbReference>
<dbReference type="InterPro" id="IPR018076">
    <property type="entry name" value="T2SS_GspF_dom"/>
</dbReference>
<dbReference type="InterPro" id="IPR042094">
    <property type="entry name" value="T2SS_GspF_sf"/>
</dbReference>
<keyword evidence="6 9" id="KW-0812">Transmembrane</keyword>
<feature type="compositionally biased region" description="Basic and acidic residues" evidence="11">
    <location>
        <begin position="14"/>
        <end position="24"/>
    </location>
</feature>
<evidence type="ECO:0000256" key="8">
    <source>
        <dbReference type="ARBA" id="ARBA00023136"/>
    </source>
</evidence>
<evidence type="ECO:0000256" key="9">
    <source>
        <dbReference type="RuleBase" id="RU003923"/>
    </source>
</evidence>
<keyword evidence="4" id="KW-1003">Cell membrane</keyword>
<dbReference type="Gene3D" id="1.20.81.30">
    <property type="entry name" value="Type II secretion system (T2SS), domain F"/>
    <property type="match status" value="2"/>
</dbReference>
<dbReference type="RefSeq" id="WP_354010396.1">
    <property type="nucleotide sequence ID" value="NZ_JBEWTA010000001.1"/>
</dbReference>
<feature type="region of interest" description="Disordered" evidence="11">
    <location>
        <begin position="1"/>
        <end position="24"/>
    </location>
</feature>
<feature type="domain" description="Type II secretion system protein GspF" evidence="13">
    <location>
        <begin position="276"/>
        <end position="398"/>
    </location>
</feature>
<keyword evidence="3 9" id="KW-0813">Transport</keyword>
<evidence type="ECO:0000256" key="11">
    <source>
        <dbReference type="SAM" id="MobiDB-lite"/>
    </source>
</evidence>
<name>A0ABV2SE42_9GAMM</name>
<evidence type="ECO:0000256" key="2">
    <source>
        <dbReference type="ARBA" id="ARBA00005745"/>
    </source>
</evidence>
<reference evidence="14 15" key="1">
    <citation type="submission" date="2024-06" db="EMBL/GenBank/DDBJ databases">
        <title>Genomic Encyclopedia of Type Strains, Phase V (KMG-V): Genome sequencing to study the core and pangenomes of soil and plant-associated prokaryotes.</title>
        <authorList>
            <person name="Whitman W."/>
        </authorList>
    </citation>
    <scope>NUCLEOTIDE SEQUENCE [LARGE SCALE GENOMIC DNA]</scope>
    <source>
        <strain evidence="14 15">NE40</strain>
    </source>
</reference>
<accession>A0ABV2SE42</accession>
<proteinExistence type="inferred from homology"/>
<evidence type="ECO:0000259" key="13">
    <source>
        <dbReference type="Pfam" id="PF00482"/>
    </source>
</evidence>
<dbReference type="Proteomes" id="UP001549366">
    <property type="component" value="Unassembled WGS sequence"/>
</dbReference>
<evidence type="ECO:0000256" key="4">
    <source>
        <dbReference type="ARBA" id="ARBA00022475"/>
    </source>
</evidence>
<protein>
    <submittedName>
        <fullName evidence="14">Type IV pilus assembly protein PilC</fullName>
    </submittedName>
</protein>
<dbReference type="PANTHER" id="PTHR30012:SF7">
    <property type="entry name" value="PROTEIN TRANSPORT PROTEIN HOFC HOMOLOG"/>
    <property type="match status" value="1"/>
</dbReference>
<evidence type="ECO:0000256" key="5">
    <source>
        <dbReference type="ARBA" id="ARBA00022519"/>
    </source>
</evidence>
<feature type="transmembrane region" description="Helical" evidence="12">
    <location>
        <begin position="379"/>
        <end position="399"/>
    </location>
</feature>
<sequence>MAKKSAKSSTFIWEGKDKSGRKTKGEVEGTSIALVKAELRKQNISVTKVRKKSFSFGKSKGGKIKPLDIALFTRQLATMMKAGVPLLNAFDITTDGIEKPAMKELLLKVKNEVAGGTTLAEALRAHPQYFDDLYCNLVASGEQSGALETLLDRIATYKEKSEALKAKIKKAMNYPVAVVCVAFIVTGILLVKVVPQFEEVFQGFGAELPAFTQVVIQISNFVQQWWLAAIIGLAAIGFMIKKLMQRSKAARDKKDRLVLKLPVIGPILEKSAVARFARTLSTTFAAGVPLVDALDSVAGAAGNVIFADATNRIKEDVSTGQQLQFAMKSSGIFPAMAIQMVSIGEESGSLDEMLDKVATFYEDEVDNAVDGLTSLMEPLIMSVLGVLVGGLIVAMYLPIFQMGSVV</sequence>
<evidence type="ECO:0000256" key="12">
    <source>
        <dbReference type="SAM" id="Phobius"/>
    </source>
</evidence>
<evidence type="ECO:0000313" key="15">
    <source>
        <dbReference type="Proteomes" id="UP001549366"/>
    </source>
</evidence>
<dbReference type="InterPro" id="IPR003004">
    <property type="entry name" value="GspF/PilC"/>
</dbReference>
<dbReference type="InterPro" id="IPR001992">
    <property type="entry name" value="T2SS_GspF/T4SS_PilC_CS"/>
</dbReference>
<evidence type="ECO:0000256" key="7">
    <source>
        <dbReference type="ARBA" id="ARBA00022989"/>
    </source>
</evidence>
<evidence type="ECO:0000256" key="10">
    <source>
        <dbReference type="SAM" id="Coils"/>
    </source>
</evidence>